<keyword evidence="7" id="KW-1185">Reference proteome</keyword>
<feature type="transmembrane region" description="Helical" evidence="5">
    <location>
        <begin position="48"/>
        <end position="64"/>
    </location>
</feature>
<evidence type="ECO:0000256" key="1">
    <source>
        <dbReference type="ARBA" id="ARBA00004141"/>
    </source>
</evidence>
<feature type="transmembrane region" description="Helical" evidence="5">
    <location>
        <begin position="71"/>
        <end position="92"/>
    </location>
</feature>
<evidence type="ECO:0000313" key="6">
    <source>
        <dbReference type="EMBL" id="SDG13795.1"/>
    </source>
</evidence>
<feature type="transmembrane region" description="Helical" evidence="5">
    <location>
        <begin position="12"/>
        <end position="36"/>
    </location>
</feature>
<dbReference type="RefSeq" id="WP_090589586.1">
    <property type="nucleotide sequence ID" value="NZ_FNCS01000001.1"/>
</dbReference>
<dbReference type="GO" id="GO:0016020">
    <property type="term" value="C:membrane"/>
    <property type="evidence" value="ECO:0007669"/>
    <property type="project" value="UniProtKB-SubCell"/>
</dbReference>
<accession>A0A1G7RSX2</accession>
<keyword evidence="2 5" id="KW-0812">Transmembrane</keyword>
<feature type="transmembrane region" description="Helical" evidence="5">
    <location>
        <begin position="144"/>
        <end position="163"/>
    </location>
</feature>
<dbReference type="Proteomes" id="UP000199495">
    <property type="component" value="Unassembled WGS sequence"/>
</dbReference>
<sequence length="171" mass="18232">MAHLISSATDRLRAAIAFALGLASILGALAFQYIGGLYPCELCLTQRWPYYIGLPILALALIFWKRLTAPIRAGLIGITAALFAWGTGVGVYHSGVEWGWWPGPQSCTGVGDDAMSLDMLGDMSDVRIVPCDAVQWELFGVSLAGFNALISAAIVVLLLLAIIGQLRNKPA</sequence>
<dbReference type="STRING" id="440168.SAMN04487974_101100"/>
<evidence type="ECO:0000256" key="4">
    <source>
        <dbReference type="ARBA" id="ARBA00023136"/>
    </source>
</evidence>
<keyword evidence="3 5" id="KW-1133">Transmembrane helix</keyword>
<dbReference type="GO" id="GO:0015035">
    <property type="term" value="F:protein-disulfide reductase activity"/>
    <property type="evidence" value="ECO:0007669"/>
    <property type="project" value="InterPro"/>
</dbReference>
<dbReference type="InterPro" id="IPR024199">
    <property type="entry name" value="Uncharacterised_DsbB"/>
</dbReference>
<dbReference type="GO" id="GO:0006457">
    <property type="term" value="P:protein folding"/>
    <property type="evidence" value="ECO:0007669"/>
    <property type="project" value="InterPro"/>
</dbReference>
<name>A0A1G7RSX2_9HYPH</name>
<gene>
    <name evidence="6" type="ORF">SAMN04487974_101100</name>
</gene>
<evidence type="ECO:0000256" key="5">
    <source>
        <dbReference type="SAM" id="Phobius"/>
    </source>
</evidence>
<dbReference type="Pfam" id="PF02600">
    <property type="entry name" value="DsbB"/>
    <property type="match status" value="1"/>
</dbReference>
<keyword evidence="4 5" id="KW-0472">Membrane</keyword>
<proteinExistence type="predicted"/>
<protein>
    <submittedName>
        <fullName evidence="6">Disulfide bond formation protein DsbB</fullName>
    </submittedName>
</protein>
<comment type="subcellular location">
    <subcellularLocation>
        <location evidence="1">Membrane</location>
        <topology evidence="1">Multi-pass membrane protein</topology>
    </subcellularLocation>
</comment>
<evidence type="ECO:0000313" key="7">
    <source>
        <dbReference type="Proteomes" id="UP000199495"/>
    </source>
</evidence>
<dbReference type="EMBL" id="FNCS01000001">
    <property type="protein sequence ID" value="SDG13795.1"/>
    <property type="molecule type" value="Genomic_DNA"/>
</dbReference>
<dbReference type="Gene3D" id="1.20.1550.10">
    <property type="entry name" value="DsbB-like"/>
    <property type="match status" value="1"/>
</dbReference>
<evidence type="ECO:0000256" key="2">
    <source>
        <dbReference type="ARBA" id="ARBA00022692"/>
    </source>
</evidence>
<organism evidence="6 7">
    <name type="scientific">Pelagibacterium luteolum</name>
    <dbReference type="NCBI Taxonomy" id="440168"/>
    <lineage>
        <taxon>Bacteria</taxon>
        <taxon>Pseudomonadati</taxon>
        <taxon>Pseudomonadota</taxon>
        <taxon>Alphaproteobacteria</taxon>
        <taxon>Hyphomicrobiales</taxon>
        <taxon>Devosiaceae</taxon>
        <taxon>Pelagibacterium</taxon>
    </lineage>
</organism>
<dbReference type="AlphaFoldDB" id="A0A1G7RSX2"/>
<dbReference type="InterPro" id="IPR003752">
    <property type="entry name" value="DiS_bond_form_DsbB/BdbC"/>
</dbReference>
<dbReference type="OrthoDB" id="9808637at2"/>
<reference evidence="6 7" key="1">
    <citation type="submission" date="2016-10" db="EMBL/GenBank/DDBJ databases">
        <authorList>
            <person name="de Groot N.N."/>
        </authorList>
    </citation>
    <scope>NUCLEOTIDE SEQUENCE [LARGE SCALE GENOMIC DNA]</scope>
    <source>
        <strain evidence="6 7">CGMCC 1.10267</strain>
    </source>
</reference>
<dbReference type="PIRSF" id="PIRSF033913">
    <property type="entry name" value="S-S_format_DsbB"/>
    <property type="match status" value="1"/>
</dbReference>
<evidence type="ECO:0000256" key="3">
    <source>
        <dbReference type="ARBA" id="ARBA00022989"/>
    </source>
</evidence>
<dbReference type="InterPro" id="IPR023380">
    <property type="entry name" value="DsbB-like_sf"/>
</dbReference>
<dbReference type="SUPFAM" id="SSF158442">
    <property type="entry name" value="DsbB-like"/>
    <property type="match status" value="1"/>
</dbReference>